<evidence type="ECO:0000313" key="2">
    <source>
        <dbReference type="EMBL" id="MFB4194128.1"/>
    </source>
</evidence>
<proteinExistence type="predicted"/>
<dbReference type="RefSeq" id="WP_375062164.1">
    <property type="nucleotide sequence ID" value="NZ_JBHGBT010000005.1"/>
</dbReference>
<keyword evidence="1" id="KW-0812">Transmembrane</keyword>
<dbReference type="InterPro" id="IPR011726">
    <property type="entry name" value="KdpF"/>
</dbReference>
<organism evidence="2 3">
    <name type="scientific">Streptomyces carpaticus</name>
    <dbReference type="NCBI Taxonomy" id="285558"/>
    <lineage>
        <taxon>Bacteria</taxon>
        <taxon>Bacillati</taxon>
        <taxon>Actinomycetota</taxon>
        <taxon>Actinomycetes</taxon>
        <taxon>Kitasatosporales</taxon>
        <taxon>Streptomycetaceae</taxon>
        <taxon>Streptomyces</taxon>
    </lineage>
</organism>
<keyword evidence="1" id="KW-1133">Transmembrane helix</keyword>
<evidence type="ECO:0000256" key="1">
    <source>
        <dbReference type="SAM" id="Phobius"/>
    </source>
</evidence>
<feature type="transmembrane region" description="Helical" evidence="1">
    <location>
        <begin position="6"/>
        <end position="25"/>
    </location>
</feature>
<keyword evidence="1" id="KW-0472">Membrane</keyword>
<dbReference type="EMBL" id="JBHGBT010000005">
    <property type="protein sequence ID" value="MFB4194128.1"/>
    <property type="molecule type" value="Genomic_DNA"/>
</dbReference>
<reference evidence="2 3" key="1">
    <citation type="submission" date="2024-09" db="EMBL/GenBank/DDBJ databases">
        <title>Draft genome sequence of multifaceted antimicrobials producing Streptomyces sp. strain FH1.</title>
        <authorList>
            <person name="Hassan F."/>
            <person name="Ali H."/>
            <person name="Hassan N."/>
            <person name="Nawaz A."/>
        </authorList>
    </citation>
    <scope>NUCLEOTIDE SEQUENCE [LARGE SCALE GENOMIC DNA]</scope>
    <source>
        <strain evidence="2 3">FH1</strain>
    </source>
</reference>
<sequence length="29" mass="3341">MSWENLLGLLASCGLLGYLLWVLVFPERF</sequence>
<evidence type="ECO:0000313" key="3">
    <source>
        <dbReference type="Proteomes" id="UP001577267"/>
    </source>
</evidence>
<gene>
    <name evidence="2" type="ORF">ACE11A_07145</name>
</gene>
<comment type="caution">
    <text evidence="2">The sequence shown here is derived from an EMBL/GenBank/DDBJ whole genome shotgun (WGS) entry which is preliminary data.</text>
</comment>
<dbReference type="Proteomes" id="UP001577267">
    <property type="component" value="Unassembled WGS sequence"/>
</dbReference>
<accession>A0ABV4ZJ45</accession>
<protein>
    <submittedName>
        <fullName evidence="2">Potassium-transporting ATPase subunit F</fullName>
    </submittedName>
</protein>
<name>A0ABV4ZJ45_9ACTN</name>
<keyword evidence="3" id="KW-1185">Reference proteome</keyword>
<dbReference type="Pfam" id="PF09604">
    <property type="entry name" value="Potass_KdpF"/>
    <property type="match status" value="1"/>
</dbReference>